<dbReference type="Proteomes" id="UP000041314">
    <property type="component" value="Unassembled WGS sequence"/>
</dbReference>
<organism evidence="1 2">
    <name type="scientific">Salmonella enterica subsp. enterica serovar Bovismorbificans</name>
    <dbReference type="NCBI Taxonomy" id="58097"/>
    <lineage>
        <taxon>Bacteria</taxon>
        <taxon>Pseudomonadati</taxon>
        <taxon>Pseudomonadota</taxon>
        <taxon>Gammaproteobacteria</taxon>
        <taxon>Enterobacterales</taxon>
        <taxon>Enterobacteriaceae</taxon>
        <taxon>Salmonella</taxon>
    </lineage>
</organism>
<sequence>MVSRQRTAGNGGAAGVSVIAGYDQLIATAFDNLAPAGHVVIQRALAQRKRCVFCNRHIASAERGGVFGGQNAAVNFSIAVVVAGVAEDQRAVALFG</sequence>
<name>A0A655EUJ8_SALET</name>
<reference evidence="1 2" key="1">
    <citation type="submission" date="2015-03" db="EMBL/GenBank/DDBJ databases">
        <authorList>
            <consortium name="Pathogen Informatics"/>
        </authorList>
    </citation>
    <scope>NUCLEOTIDE SEQUENCE [LARGE SCALE GENOMIC DNA]</scope>
    <source>
        <strain evidence="1 2">A1104</strain>
    </source>
</reference>
<proteinExistence type="predicted"/>
<evidence type="ECO:0000313" key="1">
    <source>
        <dbReference type="EMBL" id="CNV34057.1"/>
    </source>
</evidence>
<evidence type="ECO:0000313" key="2">
    <source>
        <dbReference type="Proteomes" id="UP000041314"/>
    </source>
</evidence>
<dbReference type="EMBL" id="CQPA01000114">
    <property type="protein sequence ID" value="CNV34057.1"/>
    <property type="molecule type" value="Genomic_DNA"/>
</dbReference>
<protein>
    <submittedName>
        <fullName evidence="1">Uncharacterized protein</fullName>
    </submittedName>
</protein>
<gene>
    <name evidence="1" type="ORF">ERS008198_05115</name>
</gene>
<dbReference type="AlphaFoldDB" id="A0A655EUJ8"/>
<accession>A0A655EUJ8</accession>